<reference evidence="5 6" key="1">
    <citation type="submission" date="2018-05" db="EMBL/GenBank/DDBJ databases">
        <title>Rhodoferax soyangensis sp.nov., isolated from an oligotrophic freshwater lake.</title>
        <authorList>
            <person name="Park M."/>
        </authorList>
    </citation>
    <scope>NUCLEOTIDE SEQUENCE [LARGE SCALE GENOMIC DNA]</scope>
    <source>
        <strain evidence="5 6">IMCC26218</strain>
    </source>
</reference>
<keyword evidence="2 3" id="KW-0802">TPR repeat</keyword>
<feature type="transmembrane region" description="Helical" evidence="4">
    <location>
        <begin position="323"/>
        <end position="343"/>
    </location>
</feature>
<dbReference type="PANTHER" id="PTHR44227">
    <property type="match status" value="1"/>
</dbReference>
<dbReference type="InterPro" id="IPR052346">
    <property type="entry name" value="O-mannosyl-transferase_TMTC"/>
</dbReference>
<accession>A0A3E1RB23</accession>
<keyword evidence="4" id="KW-0472">Membrane</keyword>
<feature type="transmembrane region" description="Helical" evidence="4">
    <location>
        <begin position="118"/>
        <end position="137"/>
    </location>
</feature>
<evidence type="ECO:0000256" key="1">
    <source>
        <dbReference type="ARBA" id="ARBA00022737"/>
    </source>
</evidence>
<comment type="caution">
    <text evidence="5">The sequence shown here is derived from an EMBL/GenBank/DDBJ whole genome shotgun (WGS) entry which is preliminary data.</text>
</comment>
<feature type="transmembrane region" description="Helical" evidence="4">
    <location>
        <begin position="84"/>
        <end position="106"/>
    </location>
</feature>
<dbReference type="InterPro" id="IPR011990">
    <property type="entry name" value="TPR-like_helical_dom_sf"/>
</dbReference>
<feature type="transmembrane region" description="Helical" evidence="4">
    <location>
        <begin position="375"/>
        <end position="393"/>
    </location>
</feature>
<keyword evidence="4" id="KW-0812">Transmembrane</keyword>
<keyword evidence="1" id="KW-0677">Repeat</keyword>
<evidence type="ECO:0000313" key="5">
    <source>
        <dbReference type="EMBL" id="RFO96547.1"/>
    </source>
</evidence>
<evidence type="ECO:0000313" key="6">
    <source>
        <dbReference type="Proteomes" id="UP000260665"/>
    </source>
</evidence>
<dbReference type="PROSITE" id="PS50005">
    <property type="entry name" value="TPR"/>
    <property type="match status" value="1"/>
</dbReference>
<name>A0A3E1RB23_9BURK</name>
<dbReference type="AlphaFoldDB" id="A0A3E1RB23"/>
<feature type="transmembrane region" description="Helical" evidence="4">
    <location>
        <begin position="350"/>
        <end position="369"/>
    </location>
</feature>
<evidence type="ECO:0000256" key="3">
    <source>
        <dbReference type="PROSITE-ProRule" id="PRU00339"/>
    </source>
</evidence>
<evidence type="ECO:0000256" key="2">
    <source>
        <dbReference type="ARBA" id="ARBA00022803"/>
    </source>
</evidence>
<dbReference type="Gene3D" id="1.25.40.10">
    <property type="entry name" value="Tetratricopeptide repeat domain"/>
    <property type="match status" value="1"/>
</dbReference>
<dbReference type="Proteomes" id="UP000260665">
    <property type="component" value="Unassembled WGS sequence"/>
</dbReference>
<dbReference type="SMART" id="SM00028">
    <property type="entry name" value="TPR"/>
    <property type="match status" value="3"/>
</dbReference>
<protein>
    <submittedName>
        <fullName evidence="5">Uncharacterized protein</fullName>
    </submittedName>
</protein>
<feature type="transmembrane region" description="Helical" evidence="4">
    <location>
        <begin position="254"/>
        <end position="276"/>
    </location>
</feature>
<dbReference type="EMBL" id="QFZK01000007">
    <property type="protein sequence ID" value="RFO96547.1"/>
    <property type="molecule type" value="Genomic_DNA"/>
</dbReference>
<feature type="transmembrane region" description="Helical" evidence="4">
    <location>
        <begin position="297"/>
        <end position="317"/>
    </location>
</feature>
<keyword evidence="4" id="KW-1133">Transmembrane helix</keyword>
<dbReference type="SUPFAM" id="SSF48452">
    <property type="entry name" value="TPR-like"/>
    <property type="match status" value="1"/>
</dbReference>
<organism evidence="5 6">
    <name type="scientific">Rhodoferax lacus</name>
    <dbReference type="NCBI Taxonomy" id="2184758"/>
    <lineage>
        <taxon>Bacteria</taxon>
        <taxon>Pseudomonadati</taxon>
        <taxon>Pseudomonadota</taxon>
        <taxon>Betaproteobacteria</taxon>
        <taxon>Burkholderiales</taxon>
        <taxon>Comamonadaceae</taxon>
        <taxon>Rhodoferax</taxon>
    </lineage>
</organism>
<proteinExistence type="predicted"/>
<evidence type="ECO:0000256" key="4">
    <source>
        <dbReference type="SAM" id="Phobius"/>
    </source>
</evidence>
<sequence length="543" mass="60902">MRNWSRLAAIVLLSLVLGALYGQFLSNPIIFDDLPFFMVGRNGQQPVDRYGFSWLEIRSLPYATLTWTKAWFGLELVYFRLGNLFLHIATTLALFGLLQAVFRAVYVPKSVDSLSPRQAAWLAALLFGLHPVATYAVGYLVQRSLVMATLFSLLALWAYTQGSVENKPRLLWLSLPLYYLAAYSKEHAIMLVVVLLPLTILLHTDWRQKLAQRWLLFVALLGIAALVVASRKGLLGSSYEIDAPAMLGADAGPMAYPLSVITQCGLFFKYALLWLWPNIHWMSIDMREPFVRSMTGLKVLAPVLFVAWGWIGLRLLTKRGNRGLLGLAMLGPWLLFFTELVVVRIQEPFVLYRSYLWASAALFALPVLLNGVEKKLIAMLGFAVAATFFVLSMERLATLADPILVWNDAKELVERNGEKEGADRIYYNLGRQLLLNHMFNESEENLKKALVLDPDLAQAHGALGAVYNGRSQWEQAISEYTIARGINERRKEPASSVYLMGRAKAYEGAGQLKLAVADYLEACRIDESMCEVLRKSATVVKAP</sequence>
<dbReference type="InterPro" id="IPR019734">
    <property type="entry name" value="TPR_rpt"/>
</dbReference>
<feature type="repeat" description="TPR" evidence="3">
    <location>
        <begin position="423"/>
        <end position="456"/>
    </location>
</feature>
<feature type="transmembrane region" description="Helical" evidence="4">
    <location>
        <begin position="180"/>
        <end position="202"/>
    </location>
</feature>
<feature type="transmembrane region" description="Helical" evidence="4">
    <location>
        <begin position="214"/>
        <end position="234"/>
    </location>
</feature>
<gene>
    <name evidence="5" type="ORF">DIC66_12980</name>
</gene>
<dbReference type="PANTHER" id="PTHR44227:SF3">
    <property type="entry name" value="PROTEIN O-MANNOSYL-TRANSFERASE TMTC4"/>
    <property type="match status" value="1"/>
</dbReference>
<keyword evidence="6" id="KW-1185">Reference proteome</keyword>